<organism evidence="2 3">
    <name type="scientific">Amycolatopsis methanolica 239</name>
    <dbReference type="NCBI Taxonomy" id="1068978"/>
    <lineage>
        <taxon>Bacteria</taxon>
        <taxon>Bacillati</taxon>
        <taxon>Actinomycetota</taxon>
        <taxon>Actinomycetes</taxon>
        <taxon>Pseudonocardiales</taxon>
        <taxon>Pseudonocardiaceae</taxon>
        <taxon>Amycolatopsis</taxon>
        <taxon>Amycolatopsis methanolica group</taxon>
    </lineage>
</organism>
<evidence type="ECO:0000313" key="3">
    <source>
        <dbReference type="Proteomes" id="UP000062973"/>
    </source>
</evidence>
<accession>A0A076MVH0</accession>
<dbReference type="OrthoDB" id="3629446at2"/>
<dbReference type="EMBL" id="CP009110">
    <property type="protein sequence ID" value="AIJ21802.1"/>
    <property type="molecule type" value="Genomic_DNA"/>
</dbReference>
<feature type="region of interest" description="Disordered" evidence="1">
    <location>
        <begin position="72"/>
        <end position="91"/>
    </location>
</feature>
<proteinExistence type="predicted"/>
<dbReference type="STRING" id="1068978.AMETH_1710"/>
<gene>
    <name evidence="2" type="ORF">AMETH_1710</name>
</gene>
<protein>
    <submittedName>
        <fullName evidence="2">Uncharacterized protein</fullName>
    </submittedName>
</protein>
<dbReference type="HOGENOM" id="CLU_182001_0_0_11"/>
<name>A0A076MVH0_AMYME</name>
<feature type="compositionally biased region" description="Basic and acidic residues" evidence="1">
    <location>
        <begin position="82"/>
        <end position="91"/>
    </location>
</feature>
<dbReference type="RefSeq" id="WP_017987662.1">
    <property type="nucleotide sequence ID" value="NZ_AQUL01000001.1"/>
</dbReference>
<dbReference type="AlphaFoldDB" id="A0A076MVH0"/>
<dbReference type="PATRIC" id="fig|1068978.7.peg.1806"/>
<dbReference type="KEGG" id="amq:AMETH_1710"/>
<reference evidence="2 3" key="1">
    <citation type="submission" date="2014-07" db="EMBL/GenBank/DDBJ databases">
        <title>Whole Genome Sequence of the Amycolatopsis methanolica 239.</title>
        <authorList>
            <person name="Tang B."/>
        </authorList>
    </citation>
    <scope>NUCLEOTIDE SEQUENCE [LARGE SCALE GENOMIC DNA]</scope>
    <source>
        <strain evidence="2 3">239</strain>
    </source>
</reference>
<keyword evidence="3" id="KW-1185">Reference proteome</keyword>
<evidence type="ECO:0000313" key="2">
    <source>
        <dbReference type="EMBL" id="AIJ21802.1"/>
    </source>
</evidence>
<evidence type="ECO:0000256" key="1">
    <source>
        <dbReference type="SAM" id="MobiDB-lite"/>
    </source>
</evidence>
<sequence length="91" mass="9602">MGIHVVIQPAAGYGAEVVSPSPGIRQLIAGGEDATFVIQVPARIGGLTDAARFARSLAVAAIEFGDWCETQNRSRSFPFDSADGHRSNDTE</sequence>
<dbReference type="Proteomes" id="UP000062973">
    <property type="component" value="Chromosome"/>
</dbReference>